<accession>A0A426UVH3</accession>
<dbReference type="InterPro" id="IPR018114">
    <property type="entry name" value="TRYPSIN_HIS"/>
</dbReference>
<keyword evidence="2 4" id="KW-0378">Hydrolase</keyword>
<dbReference type="PROSITE" id="PS00135">
    <property type="entry name" value="TRYPSIN_SER"/>
    <property type="match status" value="1"/>
</dbReference>
<dbReference type="InterPro" id="IPR001254">
    <property type="entry name" value="Trypsin_dom"/>
</dbReference>
<dbReference type="PANTHER" id="PTHR24264">
    <property type="entry name" value="TRYPSIN-RELATED"/>
    <property type="match status" value="1"/>
</dbReference>
<dbReference type="PROSITE" id="PS00134">
    <property type="entry name" value="TRYPSIN_HIS"/>
    <property type="match status" value="1"/>
</dbReference>
<dbReference type="PRINTS" id="PR00722">
    <property type="entry name" value="CHYMOTRYPSIN"/>
</dbReference>
<dbReference type="Proteomes" id="UP000277256">
    <property type="component" value="Unassembled WGS sequence"/>
</dbReference>
<dbReference type="GO" id="GO:0005615">
    <property type="term" value="C:extracellular space"/>
    <property type="evidence" value="ECO:0007669"/>
    <property type="project" value="TreeGrafter"/>
</dbReference>
<dbReference type="InterPro" id="IPR033116">
    <property type="entry name" value="TRYPSIN_SER"/>
</dbReference>
<keyword evidence="3" id="KW-1015">Disulfide bond</keyword>
<dbReference type="InterPro" id="IPR050127">
    <property type="entry name" value="Serine_Proteases_S1"/>
</dbReference>
<keyword evidence="4" id="KW-0720">Serine protease</keyword>
<feature type="domain" description="Peptidase S1" evidence="6">
    <location>
        <begin position="97"/>
        <end position="326"/>
    </location>
</feature>
<dbReference type="InterPro" id="IPR043504">
    <property type="entry name" value="Peptidase_S1_PA_chymotrypsin"/>
</dbReference>
<dbReference type="SMART" id="SM00020">
    <property type="entry name" value="Tryp_SPc"/>
    <property type="match status" value="1"/>
</dbReference>
<protein>
    <submittedName>
        <fullName evidence="7">Serine protease</fullName>
    </submittedName>
</protein>
<evidence type="ECO:0000256" key="1">
    <source>
        <dbReference type="ARBA" id="ARBA00022670"/>
    </source>
</evidence>
<organism evidence="7 8">
    <name type="scientific">Glycomyces terrestris</name>
    <dbReference type="NCBI Taxonomy" id="2493553"/>
    <lineage>
        <taxon>Bacteria</taxon>
        <taxon>Bacillati</taxon>
        <taxon>Actinomycetota</taxon>
        <taxon>Actinomycetes</taxon>
        <taxon>Glycomycetales</taxon>
        <taxon>Glycomycetaceae</taxon>
        <taxon>Glycomyces</taxon>
    </lineage>
</organism>
<dbReference type="SUPFAM" id="SSF50494">
    <property type="entry name" value="Trypsin-like serine proteases"/>
    <property type="match status" value="1"/>
</dbReference>
<name>A0A426UVH3_9ACTN</name>
<keyword evidence="1 4" id="KW-0645">Protease</keyword>
<evidence type="ECO:0000256" key="3">
    <source>
        <dbReference type="ARBA" id="ARBA00023157"/>
    </source>
</evidence>
<evidence type="ECO:0000313" key="7">
    <source>
        <dbReference type="EMBL" id="RRR98188.1"/>
    </source>
</evidence>
<keyword evidence="8" id="KW-1185">Reference proteome</keyword>
<proteinExistence type="predicted"/>
<dbReference type="Gene3D" id="2.40.10.10">
    <property type="entry name" value="Trypsin-like serine proteases"/>
    <property type="match status" value="1"/>
</dbReference>
<evidence type="ECO:0000259" key="6">
    <source>
        <dbReference type="PROSITE" id="PS50240"/>
    </source>
</evidence>
<dbReference type="GO" id="GO:0006508">
    <property type="term" value="P:proteolysis"/>
    <property type="evidence" value="ECO:0007669"/>
    <property type="project" value="UniProtKB-KW"/>
</dbReference>
<dbReference type="GO" id="GO:0004252">
    <property type="term" value="F:serine-type endopeptidase activity"/>
    <property type="evidence" value="ECO:0007669"/>
    <property type="project" value="InterPro"/>
</dbReference>
<reference evidence="7 8" key="1">
    <citation type="submission" date="2018-12" db="EMBL/GenBank/DDBJ databases">
        <title>Glycomyces sp. YIM 121974 draft genome.</title>
        <authorList>
            <person name="Li Q."/>
        </authorList>
    </citation>
    <scope>NUCLEOTIDE SEQUENCE [LARGE SCALE GENOMIC DNA]</scope>
    <source>
        <strain evidence="7 8">YIM 121974</strain>
    </source>
</reference>
<comment type="caution">
    <text evidence="7">The sequence shown here is derived from an EMBL/GenBank/DDBJ whole genome shotgun (WGS) entry which is preliminary data.</text>
</comment>
<evidence type="ECO:0000256" key="4">
    <source>
        <dbReference type="RuleBase" id="RU363034"/>
    </source>
</evidence>
<gene>
    <name evidence="7" type="ORF">EIW28_14820</name>
</gene>
<evidence type="ECO:0000313" key="8">
    <source>
        <dbReference type="Proteomes" id="UP000277256"/>
    </source>
</evidence>
<dbReference type="PROSITE" id="PS50240">
    <property type="entry name" value="TRYPSIN_DOM"/>
    <property type="match status" value="1"/>
</dbReference>
<dbReference type="InterPro" id="IPR001314">
    <property type="entry name" value="Peptidase_S1A"/>
</dbReference>
<evidence type="ECO:0000256" key="5">
    <source>
        <dbReference type="SAM" id="MobiDB-lite"/>
    </source>
</evidence>
<dbReference type="CDD" id="cd00190">
    <property type="entry name" value="Tryp_SPc"/>
    <property type="match status" value="1"/>
</dbReference>
<dbReference type="FunFam" id="2.40.10.10:FF:000002">
    <property type="entry name" value="Transmembrane protease serine"/>
    <property type="match status" value="1"/>
</dbReference>
<dbReference type="Pfam" id="PF00089">
    <property type="entry name" value="Trypsin"/>
    <property type="match status" value="1"/>
</dbReference>
<evidence type="ECO:0000256" key="2">
    <source>
        <dbReference type="ARBA" id="ARBA00022801"/>
    </source>
</evidence>
<dbReference type="AlphaFoldDB" id="A0A426UVH3"/>
<dbReference type="InterPro" id="IPR009003">
    <property type="entry name" value="Peptidase_S1_PA"/>
</dbReference>
<sequence>MARFSPIALGRSTSARRRGARGPGGVPGRSGYFPSRQAIRPDPRIHPERITVEFKRKHLVRLGAGVAAGLGAAALAWTGAGANAEEPSADGGFEAQVVGGQPAAEGQFPWLVSVGDERPGEPAAEHFCGGTVIAPDVVLTAAHCVETKTAVNITVLAGSVDLESPDLNEADVAEIHLAHDWDEPVDFANDWALLRLEEELDVEPIELATDPAVYDTLEAAGWGNLGDDTYPTVAHWVELPFVTDAQCQAAYPGEVDAQTMLCAGDLANGGVDTCDGDSGGPLTAEVNGETVLVGITSWGYGCAVAGQPGVYAEVADFNGAIDDVLDGWGV</sequence>
<feature type="region of interest" description="Disordered" evidence="5">
    <location>
        <begin position="1"/>
        <end position="44"/>
    </location>
</feature>
<dbReference type="PANTHER" id="PTHR24264:SF83">
    <property type="entry name" value="COMPLEMENT FACTOR I"/>
    <property type="match status" value="1"/>
</dbReference>
<dbReference type="EMBL" id="RSEB01000004">
    <property type="protein sequence ID" value="RRR98188.1"/>
    <property type="molecule type" value="Genomic_DNA"/>
</dbReference>